<keyword evidence="8" id="KW-1185">Reference proteome</keyword>
<evidence type="ECO:0000313" key="8">
    <source>
        <dbReference type="Proteomes" id="UP000006790"/>
    </source>
</evidence>
<dbReference type="Gene3D" id="3.40.250.10">
    <property type="entry name" value="Rhodanese-like domain"/>
    <property type="match status" value="1"/>
</dbReference>
<dbReference type="PROSITE" id="PS00383">
    <property type="entry name" value="TYR_PHOSPHATASE_1"/>
    <property type="match status" value="1"/>
</dbReference>
<dbReference type="SMART" id="SM00194">
    <property type="entry name" value="PTPc"/>
    <property type="match status" value="1"/>
</dbReference>
<feature type="domain" description="Rhodanese" evidence="6">
    <location>
        <begin position="140"/>
        <end position="272"/>
    </location>
</feature>
<dbReference type="SMART" id="SM00404">
    <property type="entry name" value="PTPc_motif"/>
    <property type="match status" value="1"/>
</dbReference>
<dbReference type="InterPro" id="IPR029021">
    <property type="entry name" value="Prot-tyrosine_phosphatase-like"/>
</dbReference>
<dbReference type="GO" id="GO:0005634">
    <property type="term" value="C:nucleus"/>
    <property type="evidence" value="ECO:0007669"/>
    <property type="project" value="EnsemblFungi"/>
</dbReference>
<dbReference type="EC" id="3.1.3.48" evidence="2"/>
<dbReference type="Gene3D" id="3.90.190.10">
    <property type="entry name" value="Protein tyrosine phosphatase superfamily"/>
    <property type="match status" value="1"/>
</dbReference>
<dbReference type="GO" id="GO:1903138">
    <property type="term" value="P:negative regulation of cell integrity MAPK cascade"/>
    <property type="evidence" value="ECO:0007669"/>
    <property type="project" value="EnsemblFungi"/>
</dbReference>
<dbReference type="PRINTS" id="PR00700">
    <property type="entry name" value="PRTYPHPHTASE"/>
</dbReference>
<name>G8JS61_ERECY</name>
<dbReference type="Proteomes" id="UP000006790">
    <property type="component" value="Chromosome 3"/>
</dbReference>
<dbReference type="FunCoup" id="G8JS61">
    <property type="interactions" value="117"/>
</dbReference>
<dbReference type="InterPro" id="IPR050348">
    <property type="entry name" value="Protein-Tyr_Phosphatase"/>
</dbReference>
<dbReference type="InterPro" id="IPR016130">
    <property type="entry name" value="Tyr_Pase_AS"/>
</dbReference>
<feature type="region of interest" description="Disordered" evidence="3">
    <location>
        <begin position="458"/>
        <end position="482"/>
    </location>
</feature>
<dbReference type="CDD" id="cd01446">
    <property type="entry name" value="DSP_MapKP"/>
    <property type="match status" value="1"/>
</dbReference>
<dbReference type="InterPro" id="IPR000387">
    <property type="entry name" value="Tyr_Pase_dom"/>
</dbReference>
<sequence length="812" mass="91823">MLKDNCCVRSDLSVKHNHKPSLSDSMSILSNASTLVDDLQGGNNAPTSQSHSVVAACRHRSRSLEDPLHTPLSGCPSGCLGSAGSPYGINSGAATLSLSGFKPTCTNGNNTRFQLHSGCKTIDCKPLANMLLDHDETYGAAKNIIVIDTRPYMEYSKAHIKDSIHISLPSTLLKRKNFSLQRLLDNLPAYERNLIKEKLKEEYSENDKDSFSVVIYDNTDVKPDGRVSLACFGISSKFLDNDWPNQGQRKPDVYILSGGFPQFQSQFPDLAESSPMEYDRELLQPPAVYYSSTSSLSTPPSTQGSPLVPVCSPTFSSPISHLFKFQLPHAPRQNLAGSSQSFQHVFKMRQFEENSNLESYLDAVDLNENRKLSSSEYFTNPSTPQQQYYKFPLKLSFQLEFDAITETYDAEQINAVMPRWFRNLMDKSSKMQFIEKFQRLDIIERTRLDRLLKMPPLSSEQITEQKPGHKTSSLDGGYSEEDDEYDRQISISSGVELGSKNRYKDIFPYEHTRVILRRDLEITKLSQEPHYNGVVDTYINANYLTGPFTTGDSPSNNTVRYIATQAPLSETIHDFYTCIINNRVPIVITLTDEFENGLEKCCKFWAEGDYNGIQVALLQERKENNLYLRRIKLTFNSGKSTFQIFQIQIKDWPDLGVLVNPTDILSMLDIKNFIISELFKRGVFNKGDLPTVLVHCSAGCGRTGTFCTVDTIVSNLKNIDAHEIQWEANHHDNNNLFDPIVITIDRFRKQRISMVQNINQFLFIYDCMLSYFKLHLNNNTCGGDNVGLGSFTNSMGELDILEDFLCSKKNEL</sequence>
<dbReference type="SMART" id="SM00450">
    <property type="entry name" value="RHOD"/>
    <property type="match status" value="1"/>
</dbReference>
<dbReference type="GO" id="GO:0140311">
    <property type="term" value="F:protein sequestering activity"/>
    <property type="evidence" value="ECO:0007669"/>
    <property type="project" value="EnsemblFungi"/>
</dbReference>
<dbReference type="InParanoid" id="G8JS61"/>
<protein>
    <recommendedName>
        <fullName evidence="2">protein-tyrosine-phosphatase</fullName>
        <ecNumber evidence="2">3.1.3.48</ecNumber>
    </recommendedName>
</protein>
<dbReference type="GO" id="GO:0071852">
    <property type="term" value="P:fungal-type cell wall organization or biogenesis"/>
    <property type="evidence" value="ECO:0007669"/>
    <property type="project" value="EnsemblFungi"/>
</dbReference>
<dbReference type="PROSITE" id="PS50056">
    <property type="entry name" value="TYR_PHOSPHATASE_2"/>
    <property type="match status" value="1"/>
</dbReference>
<dbReference type="KEGG" id="erc:Ecym_3500"/>
<dbReference type="PANTHER" id="PTHR19134">
    <property type="entry name" value="RECEPTOR-TYPE TYROSINE-PROTEIN PHOSPHATASE"/>
    <property type="match status" value="1"/>
</dbReference>
<evidence type="ECO:0000259" key="5">
    <source>
        <dbReference type="PROSITE" id="PS50056"/>
    </source>
</evidence>
<evidence type="ECO:0000256" key="2">
    <source>
        <dbReference type="ARBA" id="ARBA00013064"/>
    </source>
</evidence>
<dbReference type="PANTHER" id="PTHR19134:SF547">
    <property type="entry name" value="TYROSINE-PROTEIN PHOSPHATASE 3"/>
    <property type="match status" value="1"/>
</dbReference>
<comment type="similarity">
    <text evidence="1">Belongs to the protein-tyrosine phosphatase family. Non-receptor class subfamily.</text>
</comment>
<dbReference type="GO" id="GO:0043937">
    <property type="term" value="P:regulation of sporulation"/>
    <property type="evidence" value="ECO:0007669"/>
    <property type="project" value="EnsemblFungi"/>
</dbReference>
<dbReference type="GO" id="GO:0004725">
    <property type="term" value="F:protein tyrosine phosphatase activity"/>
    <property type="evidence" value="ECO:0007669"/>
    <property type="project" value="UniProtKB-EC"/>
</dbReference>
<dbReference type="Pfam" id="PF00581">
    <property type="entry name" value="Rhodanese"/>
    <property type="match status" value="1"/>
</dbReference>
<dbReference type="SUPFAM" id="SSF52799">
    <property type="entry name" value="(Phosphotyrosine protein) phosphatases II"/>
    <property type="match status" value="1"/>
</dbReference>
<dbReference type="OMA" id="KDWPDLG"/>
<dbReference type="SUPFAM" id="SSF52821">
    <property type="entry name" value="Rhodanese/Cell cycle control phosphatase"/>
    <property type="match status" value="1"/>
</dbReference>
<feature type="domain" description="Tyrosine-protein phosphatase" evidence="4">
    <location>
        <begin position="500"/>
        <end position="771"/>
    </location>
</feature>
<dbReference type="GeneID" id="11469085"/>
<dbReference type="EMBL" id="CP002499">
    <property type="protein sequence ID" value="AET38980.1"/>
    <property type="molecule type" value="Genomic_DNA"/>
</dbReference>
<gene>
    <name evidence="7" type="ordered locus">Ecym_3500</name>
</gene>
<dbReference type="HOGENOM" id="CLU_007989_1_0_1"/>
<dbReference type="CDD" id="cd18533">
    <property type="entry name" value="PTP_fungal"/>
    <property type="match status" value="1"/>
</dbReference>
<evidence type="ECO:0000259" key="6">
    <source>
        <dbReference type="PROSITE" id="PS50206"/>
    </source>
</evidence>
<dbReference type="Pfam" id="PF00102">
    <property type="entry name" value="Y_phosphatase"/>
    <property type="match status" value="1"/>
</dbReference>
<dbReference type="PROSITE" id="PS50055">
    <property type="entry name" value="TYR_PHOSPHATASE_PTP"/>
    <property type="match status" value="1"/>
</dbReference>
<organism evidence="7 8">
    <name type="scientific">Eremothecium cymbalariae (strain CBS 270.75 / DBVPG 7215 / KCTC 17166 / NRRL Y-17582)</name>
    <name type="common">Yeast</name>
    <dbReference type="NCBI Taxonomy" id="931890"/>
    <lineage>
        <taxon>Eukaryota</taxon>
        <taxon>Fungi</taxon>
        <taxon>Dikarya</taxon>
        <taxon>Ascomycota</taxon>
        <taxon>Saccharomycotina</taxon>
        <taxon>Saccharomycetes</taxon>
        <taxon>Saccharomycetales</taxon>
        <taxon>Saccharomycetaceae</taxon>
        <taxon>Eremothecium</taxon>
    </lineage>
</organism>
<evidence type="ECO:0000256" key="1">
    <source>
        <dbReference type="ARBA" id="ARBA00009649"/>
    </source>
</evidence>
<dbReference type="GO" id="GO:0071474">
    <property type="term" value="P:cellular hyperosmotic response"/>
    <property type="evidence" value="ECO:0007669"/>
    <property type="project" value="EnsemblFungi"/>
</dbReference>
<dbReference type="STRING" id="931890.G8JS61"/>
<dbReference type="AlphaFoldDB" id="G8JS61"/>
<evidence type="ECO:0000256" key="3">
    <source>
        <dbReference type="SAM" id="MobiDB-lite"/>
    </source>
</evidence>
<dbReference type="InterPro" id="IPR000242">
    <property type="entry name" value="PTP_cat"/>
</dbReference>
<reference evidence="8" key="1">
    <citation type="journal article" date="2012" name="G3 (Bethesda)">
        <title>Pichia sorbitophila, an interspecies yeast hybrid reveals early steps of genome resolution following polyploidization.</title>
        <authorList>
            <person name="Leh Louis V."/>
            <person name="Despons L."/>
            <person name="Friedrich A."/>
            <person name="Martin T."/>
            <person name="Durrens P."/>
            <person name="Casaregola S."/>
            <person name="Neuveglise C."/>
            <person name="Fairhead C."/>
            <person name="Marck C."/>
            <person name="Cruz J.A."/>
            <person name="Straub M.L."/>
            <person name="Kugler V."/>
            <person name="Sacerdot C."/>
            <person name="Uzunov Z."/>
            <person name="Thierry A."/>
            <person name="Weiss S."/>
            <person name="Bleykasten C."/>
            <person name="De Montigny J."/>
            <person name="Jacques N."/>
            <person name="Jung P."/>
            <person name="Lemaire M."/>
            <person name="Mallet S."/>
            <person name="Morel G."/>
            <person name="Richard G.F."/>
            <person name="Sarkar A."/>
            <person name="Savel G."/>
            <person name="Schacherer J."/>
            <person name="Seret M.L."/>
            <person name="Talla E."/>
            <person name="Samson G."/>
            <person name="Jubin C."/>
            <person name="Poulain J."/>
            <person name="Vacherie B."/>
            <person name="Barbe V."/>
            <person name="Pelletier E."/>
            <person name="Sherman D.J."/>
            <person name="Westhof E."/>
            <person name="Weissenbach J."/>
            <person name="Baret P.V."/>
            <person name="Wincker P."/>
            <person name="Gaillardin C."/>
            <person name="Dujon B."/>
            <person name="Souciet J.L."/>
        </authorList>
    </citation>
    <scope>NUCLEOTIDE SEQUENCE [LARGE SCALE GENOMIC DNA]</scope>
    <source>
        <strain evidence="8">CBS 270.75 / DBVPG 7215 / KCTC 17166 / NRRL Y-17582</strain>
    </source>
</reference>
<dbReference type="GO" id="GO:0005737">
    <property type="term" value="C:cytoplasm"/>
    <property type="evidence" value="ECO:0007669"/>
    <property type="project" value="EnsemblFungi"/>
</dbReference>
<evidence type="ECO:0000313" key="7">
    <source>
        <dbReference type="EMBL" id="AET38980.1"/>
    </source>
</evidence>
<feature type="domain" description="Tyrosine specific protein phosphatases" evidence="5">
    <location>
        <begin position="665"/>
        <end position="762"/>
    </location>
</feature>
<proteinExistence type="inferred from homology"/>
<dbReference type="OrthoDB" id="6058203at2759"/>
<dbReference type="InterPro" id="IPR036873">
    <property type="entry name" value="Rhodanese-like_dom_sf"/>
</dbReference>
<dbReference type="PROSITE" id="PS50206">
    <property type="entry name" value="RHODANESE_3"/>
    <property type="match status" value="1"/>
</dbReference>
<accession>G8JS61</accession>
<dbReference type="InterPro" id="IPR001763">
    <property type="entry name" value="Rhodanese-like_dom"/>
</dbReference>
<evidence type="ECO:0000259" key="4">
    <source>
        <dbReference type="PROSITE" id="PS50055"/>
    </source>
</evidence>
<dbReference type="InterPro" id="IPR003595">
    <property type="entry name" value="Tyr_Pase_cat"/>
</dbReference>
<dbReference type="GO" id="GO:0071507">
    <property type="term" value="P:pheromone response MAPK cascade"/>
    <property type="evidence" value="ECO:0007669"/>
    <property type="project" value="EnsemblFungi"/>
</dbReference>
<dbReference type="eggNOG" id="KOG0789">
    <property type="taxonomic scope" value="Eukaryota"/>
</dbReference>
<dbReference type="RefSeq" id="XP_003645797.1">
    <property type="nucleotide sequence ID" value="XM_003645749.1"/>
</dbReference>